<evidence type="ECO:0000313" key="2">
    <source>
        <dbReference type="Proteomes" id="UP000831298"/>
    </source>
</evidence>
<dbReference type="RefSeq" id="YP_010766519.1">
    <property type="nucleotide sequence ID" value="NC_073679.1"/>
</dbReference>
<dbReference type="EMBL" id="OM982620">
    <property type="protein sequence ID" value="UOL48563.1"/>
    <property type="molecule type" value="Genomic_DNA"/>
</dbReference>
<reference evidence="1 2" key="1">
    <citation type="submission" date="2022-02" db="EMBL/GenBank/DDBJ databases">
        <authorList>
            <person name="Gylling M."/>
        </authorList>
    </citation>
    <scope>NUCLEOTIDE SEQUENCE [LARGE SCALE GENOMIC DNA]</scope>
</reference>
<dbReference type="KEGG" id="vg:80266198"/>
<accession>A0AAE9GQU5</accession>
<dbReference type="GeneID" id="80266198"/>
<sequence length="132" mass="14592">MAVKRPFNMTASEFDLYAAKHLVWKAENAKKRGIEFNLTVASMKNLLSAKRCFYTGIGLTKSTGKEENGELRLSDFTIDRIDGSKGYVKGNVVACCHAANQMKNQFESLGIVGLKAGRNIFDKAIKRIEGAK</sequence>
<dbReference type="Proteomes" id="UP000831298">
    <property type="component" value="Segment"/>
</dbReference>
<name>A0AAE9GQU5_9CAUD</name>
<keyword evidence="2" id="KW-1185">Reference proteome</keyword>
<dbReference type="Gene3D" id="3.30.40.220">
    <property type="match status" value="1"/>
</dbReference>
<proteinExistence type="predicted"/>
<protein>
    <submittedName>
        <fullName evidence="1">Anti-sigma factor</fullName>
    </submittedName>
</protein>
<evidence type="ECO:0000313" key="1">
    <source>
        <dbReference type="EMBL" id="UOL48563.1"/>
    </source>
</evidence>
<organism evidence="1 2">
    <name type="scientific">Pseudomonas phage Kremar</name>
    <dbReference type="NCBI Taxonomy" id="2928831"/>
    <lineage>
        <taxon>Viruses</taxon>
        <taxon>Duplodnaviria</taxon>
        <taxon>Heunggongvirae</taxon>
        <taxon>Uroviricota</taxon>
        <taxon>Caudoviricetes</taxon>
        <taxon>Vandenendeviridae</taxon>
        <taxon>Gorskivirinae</taxon>
        <taxon>Kremarvirus</taxon>
        <taxon>Kremarvirus kremar</taxon>
    </lineage>
</organism>